<evidence type="ECO:0000313" key="2">
    <source>
        <dbReference type="EMBL" id="RNF84052.1"/>
    </source>
</evidence>
<dbReference type="AlphaFoldDB" id="A0A3M8SZU7"/>
<protein>
    <recommendedName>
        <fullName evidence="1">Bacterial toxin 46 domain-containing protein</fullName>
    </recommendedName>
</protein>
<name>A0A3M8SZU7_PSEPU</name>
<dbReference type="GeneID" id="97168363"/>
<dbReference type="Proteomes" id="UP000278162">
    <property type="component" value="Unassembled WGS sequence"/>
</dbReference>
<comment type="caution">
    <text evidence="2">The sequence shown here is derived from an EMBL/GenBank/DDBJ whole genome shotgun (WGS) entry which is preliminary data.</text>
</comment>
<dbReference type="EMBL" id="RJAI01000059">
    <property type="protein sequence ID" value="RNF84052.1"/>
    <property type="molecule type" value="Genomic_DNA"/>
</dbReference>
<dbReference type="InterPro" id="IPR028238">
    <property type="entry name" value="Ntox46"/>
</dbReference>
<dbReference type="Pfam" id="PF15538">
    <property type="entry name" value="Ntox46"/>
    <property type="match status" value="1"/>
</dbReference>
<gene>
    <name evidence="2" type="ORF">EFK07_23005</name>
</gene>
<evidence type="ECO:0000313" key="3">
    <source>
        <dbReference type="Proteomes" id="UP000278162"/>
    </source>
</evidence>
<organism evidence="2 3">
    <name type="scientific">Pseudomonas putida</name>
    <name type="common">Arthrobacter siderocapsulatus</name>
    <dbReference type="NCBI Taxonomy" id="303"/>
    <lineage>
        <taxon>Bacteria</taxon>
        <taxon>Pseudomonadati</taxon>
        <taxon>Pseudomonadota</taxon>
        <taxon>Gammaproteobacteria</taxon>
        <taxon>Pseudomonadales</taxon>
        <taxon>Pseudomonadaceae</taxon>
        <taxon>Pseudomonas</taxon>
    </lineage>
</organism>
<proteinExistence type="predicted"/>
<dbReference type="RefSeq" id="WP_082044690.1">
    <property type="nucleotide sequence ID" value="NZ_RJAI01000059.1"/>
</dbReference>
<reference evidence="2 3" key="1">
    <citation type="submission" date="2018-10" db="EMBL/GenBank/DDBJ databases">
        <title>An outbreak of IMP-63 producing strain in France.</title>
        <authorList>
            <person name="Bour M."/>
            <person name="Liapis E."/>
            <person name="Plesiat P."/>
        </authorList>
    </citation>
    <scope>NUCLEOTIDE SEQUENCE [LARGE SCALE GENOMIC DNA]</scope>
    <source>
        <strain evidence="2 3">12917</strain>
    </source>
</reference>
<feature type="domain" description="Bacterial toxin 46" evidence="1">
    <location>
        <begin position="6"/>
        <end position="37"/>
    </location>
</feature>
<sequence>MYRKRNRGKTLWQFQVPGGRQSMWYSPTWPSAPGCSCSGSMMTGCASSRITTFKLVSPGD</sequence>
<evidence type="ECO:0000259" key="1">
    <source>
        <dbReference type="Pfam" id="PF15538"/>
    </source>
</evidence>
<accession>A0A3M8SZU7</accession>